<organism evidence="6 7">
    <name type="scientific">Paenibacillus profundus</name>
    <dbReference type="NCBI Taxonomy" id="1173085"/>
    <lineage>
        <taxon>Bacteria</taxon>
        <taxon>Bacillati</taxon>
        <taxon>Bacillota</taxon>
        <taxon>Bacilli</taxon>
        <taxon>Bacillales</taxon>
        <taxon>Paenibacillaceae</taxon>
        <taxon>Paenibacillus</taxon>
    </lineage>
</organism>
<reference evidence="6 7" key="1">
    <citation type="submission" date="2021-11" db="EMBL/GenBank/DDBJ databases">
        <title>Draft genome sequence of Paenibacillus profundus YoMME, a new Gram-positive bacteria with exoelectrogenic properties.</title>
        <authorList>
            <person name="Hubenova Y."/>
            <person name="Hubenova E."/>
            <person name="Manasiev Y."/>
            <person name="Peykov S."/>
            <person name="Mitov M."/>
        </authorList>
    </citation>
    <scope>NUCLEOTIDE SEQUENCE [LARGE SCALE GENOMIC DNA]</scope>
    <source>
        <strain evidence="6 7">YoMME</strain>
    </source>
</reference>
<dbReference type="Pfam" id="PF03466">
    <property type="entry name" value="LysR_substrate"/>
    <property type="match status" value="1"/>
</dbReference>
<evidence type="ECO:0000313" key="6">
    <source>
        <dbReference type="EMBL" id="MCE5171475.1"/>
    </source>
</evidence>
<dbReference type="EMBL" id="JAJNBZ010000018">
    <property type="protein sequence ID" value="MCE5171475.1"/>
    <property type="molecule type" value="Genomic_DNA"/>
</dbReference>
<dbReference type="Gene3D" id="3.40.190.290">
    <property type="match status" value="1"/>
</dbReference>
<protein>
    <submittedName>
        <fullName evidence="6">LysR family transcriptional regulator</fullName>
    </submittedName>
</protein>
<keyword evidence="7" id="KW-1185">Reference proteome</keyword>
<dbReference type="RefSeq" id="WP_019423730.1">
    <property type="nucleotide sequence ID" value="NZ_JAJNBZ010000018.1"/>
</dbReference>
<dbReference type="SUPFAM" id="SSF53850">
    <property type="entry name" value="Periplasmic binding protein-like II"/>
    <property type="match status" value="1"/>
</dbReference>
<name>A0ABS8YLM8_9BACL</name>
<dbReference type="PANTHER" id="PTHR30126:SF78">
    <property type="entry name" value="HTH LYSR-TYPE DOMAIN-CONTAINING PROTEIN"/>
    <property type="match status" value="1"/>
</dbReference>
<accession>A0ABS8YLM8</accession>
<keyword evidence="4" id="KW-0804">Transcription</keyword>
<comment type="similarity">
    <text evidence="1">Belongs to the LysR transcriptional regulatory family.</text>
</comment>
<evidence type="ECO:0000256" key="4">
    <source>
        <dbReference type="ARBA" id="ARBA00023163"/>
    </source>
</evidence>
<evidence type="ECO:0000256" key="1">
    <source>
        <dbReference type="ARBA" id="ARBA00009437"/>
    </source>
</evidence>
<keyword evidence="3" id="KW-0238">DNA-binding</keyword>
<dbReference type="SUPFAM" id="SSF46785">
    <property type="entry name" value="Winged helix' DNA-binding domain"/>
    <property type="match status" value="1"/>
</dbReference>
<dbReference type="Gene3D" id="1.10.10.10">
    <property type="entry name" value="Winged helix-like DNA-binding domain superfamily/Winged helix DNA-binding domain"/>
    <property type="match status" value="1"/>
</dbReference>
<dbReference type="PANTHER" id="PTHR30126">
    <property type="entry name" value="HTH-TYPE TRANSCRIPTIONAL REGULATOR"/>
    <property type="match status" value="1"/>
</dbReference>
<sequence>MEDKDWLILETLHNEQNITKAAAQLYISQPALTYRVQQLEKEFGIKIVNRGRRGIQFTAQGEYLVKYAKEMRLQLRQTKEHLWNMDNKVTGILRLGVASNIATYILPAILKRFLEQYPDVEVRVMTDWSSDLVHSVYSQHVHIGMIRGDYDWPDDKHLMMEENICIVSKHEIHLHDLPNLPRINYKTEPSLQNMIDLWWKERYSQPPSIAMEVDKMETGKEMVLNGLGYAILPTIVLGGQEDLYKINLTSKHGVPLKRKSWMIYKKESLYLSLMKEFVDFIKNLDSEAPRRR</sequence>
<gene>
    <name evidence="6" type="ORF">LQV63_19425</name>
</gene>
<dbReference type="PRINTS" id="PR00039">
    <property type="entry name" value="HTHLYSR"/>
</dbReference>
<dbReference type="Proteomes" id="UP001199916">
    <property type="component" value="Unassembled WGS sequence"/>
</dbReference>
<dbReference type="PROSITE" id="PS50931">
    <property type="entry name" value="HTH_LYSR"/>
    <property type="match status" value="1"/>
</dbReference>
<feature type="domain" description="HTH lysR-type" evidence="5">
    <location>
        <begin position="1"/>
        <end position="58"/>
    </location>
</feature>
<evidence type="ECO:0000313" key="7">
    <source>
        <dbReference type="Proteomes" id="UP001199916"/>
    </source>
</evidence>
<proteinExistence type="inferred from homology"/>
<keyword evidence="2" id="KW-0805">Transcription regulation</keyword>
<dbReference type="InterPro" id="IPR036388">
    <property type="entry name" value="WH-like_DNA-bd_sf"/>
</dbReference>
<dbReference type="InterPro" id="IPR000847">
    <property type="entry name" value="LysR_HTH_N"/>
</dbReference>
<evidence type="ECO:0000259" key="5">
    <source>
        <dbReference type="PROSITE" id="PS50931"/>
    </source>
</evidence>
<dbReference type="Pfam" id="PF00126">
    <property type="entry name" value="HTH_1"/>
    <property type="match status" value="1"/>
</dbReference>
<comment type="caution">
    <text evidence="6">The sequence shown here is derived from an EMBL/GenBank/DDBJ whole genome shotgun (WGS) entry which is preliminary data.</text>
</comment>
<dbReference type="InterPro" id="IPR005119">
    <property type="entry name" value="LysR_subst-bd"/>
</dbReference>
<evidence type="ECO:0000256" key="3">
    <source>
        <dbReference type="ARBA" id="ARBA00023125"/>
    </source>
</evidence>
<dbReference type="CDD" id="cd05466">
    <property type="entry name" value="PBP2_LTTR_substrate"/>
    <property type="match status" value="1"/>
</dbReference>
<evidence type="ECO:0000256" key="2">
    <source>
        <dbReference type="ARBA" id="ARBA00023015"/>
    </source>
</evidence>
<dbReference type="InterPro" id="IPR036390">
    <property type="entry name" value="WH_DNA-bd_sf"/>
</dbReference>